<gene>
    <name evidence="3" type="ORF">CCM_01663</name>
</gene>
<keyword evidence="2" id="KW-0472">Membrane</keyword>
<name>G3J6A5_CORMM</name>
<evidence type="ECO:0000256" key="2">
    <source>
        <dbReference type="SAM" id="Phobius"/>
    </source>
</evidence>
<dbReference type="STRING" id="983644.G3J6A5"/>
<feature type="transmembrane region" description="Helical" evidence="2">
    <location>
        <begin position="181"/>
        <end position="204"/>
    </location>
</feature>
<sequence>MTTPRAAVDSLVWRASEVAGDGAKRDPWQATPPPPPTPPPHLSTHTQTQKRNIMPFFPEAFTEALNPPSSHHRRSSSRHRDRDRDRERTSKRRRSRSSSRDRERTRGGASSFVSDLFGKDSSYSKHNASRGSFFGLPLGGNSRSSYYKRSPRKGFLQRSYKQLKRLIRDLLHWFKRHPWKVFFMVIMPLVTGGALTALLARFGLRMPPSLERALGMASRAASGDGFGLMSDAVRMAGGGGGGGSARGGFGGQDNYPRRGSGSGGGGFGLDSFESFGRAKSRGGDDWTSGLPTAVFDTAVCAFDYIYDLTVWKISDIYTLHEQHLSLYAY</sequence>
<dbReference type="VEuPathDB" id="FungiDB:CCM_01663"/>
<keyword evidence="2" id="KW-1133">Transmembrane helix</keyword>
<evidence type="ECO:0000256" key="1">
    <source>
        <dbReference type="SAM" id="MobiDB-lite"/>
    </source>
</evidence>
<feature type="compositionally biased region" description="Basic and acidic residues" evidence="1">
    <location>
        <begin position="78"/>
        <end position="88"/>
    </location>
</feature>
<evidence type="ECO:0000313" key="3">
    <source>
        <dbReference type="EMBL" id="EGX97004.1"/>
    </source>
</evidence>
<dbReference type="EMBL" id="JH126399">
    <property type="protein sequence ID" value="EGX97004.1"/>
    <property type="molecule type" value="Genomic_DNA"/>
</dbReference>
<dbReference type="InParanoid" id="G3J6A5"/>
<proteinExistence type="predicted"/>
<protein>
    <submittedName>
        <fullName evidence="3">Uncharacterized protein</fullName>
    </submittedName>
</protein>
<feature type="region of interest" description="Disordered" evidence="1">
    <location>
        <begin position="1"/>
        <end position="111"/>
    </location>
</feature>
<dbReference type="KEGG" id="cmt:CCM_01663"/>
<dbReference type="GeneID" id="18163693"/>
<dbReference type="OMA" id="YYAKKHP"/>
<keyword evidence="2" id="KW-0812">Transmembrane</keyword>
<dbReference type="HOGENOM" id="CLU_073109_0_0_1"/>
<accession>G3J6A5</accession>
<organism evidence="3 4">
    <name type="scientific">Cordyceps militaris (strain CM01)</name>
    <name type="common">Caterpillar fungus</name>
    <dbReference type="NCBI Taxonomy" id="983644"/>
    <lineage>
        <taxon>Eukaryota</taxon>
        <taxon>Fungi</taxon>
        <taxon>Dikarya</taxon>
        <taxon>Ascomycota</taxon>
        <taxon>Pezizomycotina</taxon>
        <taxon>Sordariomycetes</taxon>
        <taxon>Hypocreomycetidae</taxon>
        <taxon>Hypocreales</taxon>
        <taxon>Cordycipitaceae</taxon>
        <taxon>Cordyceps</taxon>
    </lineage>
</organism>
<dbReference type="AlphaFoldDB" id="G3J6A5"/>
<dbReference type="RefSeq" id="XP_006666881.1">
    <property type="nucleotide sequence ID" value="XM_006666818.1"/>
</dbReference>
<dbReference type="Proteomes" id="UP000001610">
    <property type="component" value="Unassembled WGS sequence"/>
</dbReference>
<reference evidence="3 4" key="1">
    <citation type="journal article" date="2011" name="Genome Biol.">
        <title>Genome sequence of the insect pathogenic fungus Cordyceps militaris, a valued traditional Chinese medicine.</title>
        <authorList>
            <person name="Zheng P."/>
            <person name="Xia Y."/>
            <person name="Xiao G."/>
            <person name="Xiong C."/>
            <person name="Hu X."/>
            <person name="Zhang S."/>
            <person name="Zheng H."/>
            <person name="Huang Y."/>
            <person name="Zhou Y."/>
            <person name="Wang S."/>
            <person name="Zhao G.P."/>
            <person name="Liu X."/>
            <person name="St Leger R.J."/>
            <person name="Wang C."/>
        </authorList>
    </citation>
    <scope>NUCLEOTIDE SEQUENCE [LARGE SCALE GENOMIC DNA]</scope>
    <source>
        <strain evidence="3 4">CM01</strain>
    </source>
</reference>
<dbReference type="OrthoDB" id="5235322at2759"/>
<evidence type="ECO:0000313" key="4">
    <source>
        <dbReference type="Proteomes" id="UP000001610"/>
    </source>
</evidence>
<feature type="compositionally biased region" description="Pro residues" evidence="1">
    <location>
        <begin position="30"/>
        <end position="41"/>
    </location>
</feature>
<dbReference type="eggNOG" id="ENOG502SYCV">
    <property type="taxonomic scope" value="Eukaryota"/>
</dbReference>
<keyword evidence="4" id="KW-1185">Reference proteome</keyword>